<dbReference type="InterPro" id="IPR034660">
    <property type="entry name" value="DinB/YfiT-like"/>
</dbReference>
<gene>
    <name evidence="2" type="ORF">ACFFSY_23625</name>
</gene>
<dbReference type="Gene3D" id="1.20.120.450">
    <property type="entry name" value="dinb family like domain"/>
    <property type="match status" value="1"/>
</dbReference>
<dbReference type="SUPFAM" id="SSF109854">
    <property type="entry name" value="DinB/YfiT-like putative metalloenzymes"/>
    <property type="match status" value="1"/>
</dbReference>
<comment type="caution">
    <text evidence="2">The sequence shown here is derived from an EMBL/GenBank/DDBJ whole genome shotgun (WGS) entry which is preliminary data.</text>
</comment>
<evidence type="ECO:0000313" key="2">
    <source>
        <dbReference type="EMBL" id="MFB9328936.1"/>
    </source>
</evidence>
<organism evidence="2 3">
    <name type="scientific">Paenibacillus aurantiacus</name>
    <dbReference type="NCBI Taxonomy" id="1936118"/>
    <lineage>
        <taxon>Bacteria</taxon>
        <taxon>Bacillati</taxon>
        <taxon>Bacillota</taxon>
        <taxon>Bacilli</taxon>
        <taxon>Bacillales</taxon>
        <taxon>Paenibacillaceae</taxon>
        <taxon>Paenibacillus</taxon>
    </lineage>
</organism>
<dbReference type="Pfam" id="PF12867">
    <property type="entry name" value="DinB_2"/>
    <property type="match status" value="1"/>
</dbReference>
<dbReference type="Proteomes" id="UP001589747">
    <property type="component" value="Unassembled WGS sequence"/>
</dbReference>
<protein>
    <submittedName>
        <fullName evidence="2">DinB family protein</fullName>
    </submittedName>
</protein>
<dbReference type="InterPro" id="IPR024775">
    <property type="entry name" value="DinB-like"/>
</dbReference>
<evidence type="ECO:0000313" key="3">
    <source>
        <dbReference type="Proteomes" id="UP001589747"/>
    </source>
</evidence>
<sequence length="154" mass="17206">MAQSIIHTGKVLRQIVIGHLQDVPETGMDIQPEGFSNTICWQVGHLAYWWDKYASLSFGWPTAIPVHYAAFFGSGTKPSDWTEAPPAKAELIGLLAEQLSRLAELTPDLLEQKLMTPYAMGPFRFETAGELFNFAFMHEAIHLGVISSLLKFVR</sequence>
<name>A0ABV5KUN3_9BACL</name>
<feature type="domain" description="DinB-like" evidence="1">
    <location>
        <begin position="13"/>
        <end position="146"/>
    </location>
</feature>
<evidence type="ECO:0000259" key="1">
    <source>
        <dbReference type="Pfam" id="PF12867"/>
    </source>
</evidence>
<keyword evidence="3" id="KW-1185">Reference proteome</keyword>
<dbReference type="EMBL" id="JBHMDO010000038">
    <property type="protein sequence ID" value="MFB9328936.1"/>
    <property type="molecule type" value="Genomic_DNA"/>
</dbReference>
<accession>A0ABV5KUN3</accession>
<reference evidence="2 3" key="1">
    <citation type="submission" date="2024-09" db="EMBL/GenBank/DDBJ databases">
        <authorList>
            <person name="Sun Q."/>
            <person name="Mori K."/>
        </authorList>
    </citation>
    <scope>NUCLEOTIDE SEQUENCE [LARGE SCALE GENOMIC DNA]</scope>
    <source>
        <strain evidence="2 3">TISTR 2452</strain>
    </source>
</reference>
<dbReference type="RefSeq" id="WP_377498726.1">
    <property type="nucleotide sequence ID" value="NZ_JBHMDO010000038.1"/>
</dbReference>
<proteinExistence type="predicted"/>